<evidence type="ECO:0000313" key="2">
    <source>
        <dbReference type="EMBL" id="KAJ3659871.1"/>
    </source>
</evidence>
<evidence type="ECO:0000313" key="3">
    <source>
        <dbReference type="Proteomes" id="UP001168821"/>
    </source>
</evidence>
<keyword evidence="1" id="KW-0732">Signal</keyword>
<name>A0AA38MKH2_9CUCU</name>
<organism evidence="2 3">
    <name type="scientific">Zophobas morio</name>
    <dbReference type="NCBI Taxonomy" id="2755281"/>
    <lineage>
        <taxon>Eukaryota</taxon>
        <taxon>Metazoa</taxon>
        <taxon>Ecdysozoa</taxon>
        <taxon>Arthropoda</taxon>
        <taxon>Hexapoda</taxon>
        <taxon>Insecta</taxon>
        <taxon>Pterygota</taxon>
        <taxon>Neoptera</taxon>
        <taxon>Endopterygota</taxon>
        <taxon>Coleoptera</taxon>
        <taxon>Polyphaga</taxon>
        <taxon>Cucujiformia</taxon>
        <taxon>Tenebrionidae</taxon>
        <taxon>Zophobas</taxon>
    </lineage>
</organism>
<dbReference type="AlphaFoldDB" id="A0AA38MKH2"/>
<comment type="caution">
    <text evidence="2">The sequence shown here is derived from an EMBL/GenBank/DDBJ whole genome shotgun (WGS) entry which is preliminary data.</text>
</comment>
<reference evidence="2" key="1">
    <citation type="journal article" date="2023" name="G3 (Bethesda)">
        <title>Whole genome assemblies of Zophobas morio and Tenebrio molitor.</title>
        <authorList>
            <person name="Kaur S."/>
            <person name="Stinson S.A."/>
            <person name="diCenzo G.C."/>
        </authorList>
    </citation>
    <scope>NUCLEOTIDE SEQUENCE</scope>
    <source>
        <strain evidence="2">QUZm001</strain>
    </source>
</reference>
<proteinExistence type="predicted"/>
<feature type="signal peptide" evidence="1">
    <location>
        <begin position="1"/>
        <end position="20"/>
    </location>
</feature>
<sequence length="234" mass="26841">MLSLQFSSLILATTIISSSCTISRCRSWLDDPCTTEIRPNYRIKRASYVTLVKNQVQILISRFRLYSEKIMHLYKDAAQSGQNSTKARLNIRDLNVKKMLNKMTKDPDHRLEEFLYGLQLFAHTVEKLKNITVDSEDNFLLNSKRDEIYSSMIYQMRSLLCEVQYSLHVTKGVVTIAGSSHAMKIHLPSNAVLDLGSAYVLDKKFFKKTIHFLVKASRILSPSNLGRFKGKLKD</sequence>
<protein>
    <submittedName>
        <fullName evidence="2">Uncharacterized protein</fullName>
    </submittedName>
</protein>
<gene>
    <name evidence="2" type="ORF">Zmor_011534</name>
</gene>
<keyword evidence="3" id="KW-1185">Reference proteome</keyword>
<accession>A0AA38MKH2</accession>
<dbReference type="EMBL" id="JALNTZ010000003">
    <property type="protein sequence ID" value="KAJ3659871.1"/>
    <property type="molecule type" value="Genomic_DNA"/>
</dbReference>
<feature type="chain" id="PRO_5041305973" evidence="1">
    <location>
        <begin position="21"/>
        <end position="234"/>
    </location>
</feature>
<dbReference type="Proteomes" id="UP001168821">
    <property type="component" value="Unassembled WGS sequence"/>
</dbReference>
<evidence type="ECO:0000256" key="1">
    <source>
        <dbReference type="SAM" id="SignalP"/>
    </source>
</evidence>